<comment type="caution">
    <text evidence="1">The sequence shown here is derived from an EMBL/GenBank/DDBJ whole genome shotgun (WGS) entry which is preliminary data.</text>
</comment>
<protein>
    <submittedName>
        <fullName evidence="1">Uncharacterized protein</fullName>
    </submittedName>
</protein>
<reference evidence="1 2" key="1">
    <citation type="submission" date="2016-11" db="EMBL/GenBank/DDBJ databases">
        <title>The macronuclear genome of Stentor coeruleus: a giant cell with tiny introns.</title>
        <authorList>
            <person name="Slabodnick M."/>
            <person name="Ruby J.G."/>
            <person name="Reiff S.B."/>
            <person name="Swart E.C."/>
            <person name="Gosai S."/>
            <person name="Prabakaran S."/>
            <person name="Witkowska E."/>
            <person name="Larue G.E."/>
            <person name="Fisher S."/>
            <person name="Freeman R.M."/>
            <person name="Gunawardena J."/>
            <person name="Chu W."/>
            <person name="Stover N.A."/>
            <person name="Gregory B.D."/>
            <person name="Nowacki M."/>
            <person name="Derisi J."/>
            <person name="Roy S.W."/>
            <person name="Marshall W.F."/>
            <person name="Sood P."/>
        </authorList>
    </citation>
    <scope>NUCLEOTIDE SEQUENCE [LARGE SCALE GENOMIC DNA]</scope>
    <source>
        <strain evidence="1">WM001</strain>
    </source>
</reference>
<evidence type="ECO:0000313" key="1">
    <source>
        <dbReference type="EMBL" id="OMJ77351.1"/>
    </source>
</evidence>
<keyword evidence="2" id="KW-1185">Reference proteome</keyword>
<name>A0A1R2BKX5_9CILI</name>
<evidence type="ECO:0000313" key="2">
    <source>
        <dbReference type="Proteomes" id="UP000187209"/>
    </source>
</evidence>
<sequence>MKGFKKNLSVKVSEKKKFTENRIEFVRVKRKVIRRISRKITVPENLLVETGKKLNYVQIFKSFVVNTVGKYHKKLEPESFFTKAPKNGHGDEQRLEEVNYNAQQADEPVILTVSDESDQEISQDLNMPLQF</sequence>
<accession>A0A1R2BKX5</accession>
<gene>
    <name evidence="1" type="ORF">SteCoe_23102</name>
</gene>
<dbReference type="EMBL" id="MPUH01000580">
    <property type="protein sequence ID" value="OMJ77351.1"/>
    <property type="molecule type" value="Genomic_DNA"/>
</dbReference>
<proteinExistence type="predicted"/>
<organism evidence="1 2">
    <name type="scientific">Stentor coeruleus</name>
    <dbReference type="NCBI Taxonomy" id="5963"/>
    <lineage>
        <taxon>Eukaryota</taxon>
        <taxon>Sar</taxon>
        <taxon>Alveolata</taxon>
        <taxon>Ciliophora</taxon>
        <taxon>Postciliodesmatophora</taxon>
        <taxon>Heterotrichea</taxon>
        <taxon>Heterotrichida</taxon>
        <taxon>Stentoridae</taxon>
        <taxon>Stentor</taxon>
    </lineage>
</organism>
<dbReference type="AlphaFoldDB" id="A0A1R2BKX5"/>
<dbReference type="Proteomes" id="UP000187209">
    <property type="component" value="Unassembled WGS sequence"/>
</dbReference>